<dbReference type="Proteomes" id="UP000437748">
    <property type="component" value="Unassembled WGS sequence"/>
</dbReference>
<dbReference type="Pfam" id="PF13419">
    <property type="entry name" value="HAD_2"/>
    <property type="match status" value="1"/>
</dbReference>
<dbReference type="OrthoDB" id="9800058at2"/>
<evidence type="ECO:0000313" key="6">
    <source>
        <dbReference type="Proteomes" id="UP000437748"/>
    </source>
</evidence>
<dbReference type="InterPro" id="IPR041492">
    <property type="entry name" value="HAD_2"/>
</dbReference>
<dbReference type="GO" id="GO:0044281">
    <property type="term" value="P:small molecule metabolic process"/>
    <property type="evidence" value="ECO:0007669"/>
    <property type="project" value="UniProtKB-ARBA"/>
</dbReference>
<dbReference type="InterPro" id="IPR023214">
    <property type="entry name" value="HAD_sf"/>
</dbReference>
<protein>
    <submittedName>
        <fullName evidence="5">HAD-IA family hydrolase</fullName>
    </submittedName>
</protein>
<keyword evidence="2" id="KW-0479">Metal-binding</keyword>
<dbReference type="InterPro" id="IPR036412">
    <property type="entry name" value="HAD-like_sf"/>
</dbReference>
<sequence>MKNEKDLEKYAVFLDASGTILQGSTSNAIGVQICPDAKEILAALKIRKINGFPIKTGIITNWGNRINGMLRALNIDNCFDVVISSDTVEKGKPDPSVFHHACLLVGIEKQNAIHIGDSLHDDALGAQEAGLHGFWIRRSNYLPEESKFLKYPIFNDLNQILKFIEESIIKN</sequence>
<keyword evidence="4" id="KW-0460">Magnesium</keyword>
<dbReference type="SUPFAM" id="SSF56784">
    <property type="entry name" value="HAD-like"/>
    <property type="match status" value="1"/>
</dbReference>
<comment type="caution">
    <text evidence="5">The sequence shown here is derived from an EMBL/GenBank/DDBJ whole genome shotgun (WGS) entry which is preliminary data.</text>
</comment>
<proteinExistence type="predicted"/>
<comment type="cofactor">
    <cofactor evidence="1">
        <name>Mg(2+)</name>
        <dbReference type="ChEBI" id="CHEBI:18420"/>
    </cofactor>
</comment>
<reference evidence="5 6" key="1">
    <citation type="submission" date="2019-10" db="EMBL/GenBank/DDBJ databases">
        <title>New species of Slilvanegrellaceae.</title>
        <authorList>
            <person name="Pitt A."/>
            <person name="Hahn M.W."/>
        </authorList>
    </citation>
    <scope>NUCLEOTIDE SEQUENCE [LARGE SCALE GENOMIC DNA]</scope>
    <source>
        <strain evidence="5 6">SP-Ram-0.45-NSY-1</strain>
    </source>
</reference>
<dbReference type="InterPro" id="IPR006439">
    <property type="entry name" value="HAD-SF_hydro_IA"/>
</dbReference>
<dbReference type="RefSeq" id="WP_153419302.1">
    <property type="nucleotide sequence ID" value="NZ_WFLM01000002.1"/>
</dbReference>
<dbReference type="AlphaFoldDB" id="A0A6N6VVK8"/>
<dbReference type="EMBL" id="WFLM01000002">
    <property type="protein sequence ID" value="KAB8039799.1"/>
    <property type="molecule type" value="Genomic_DNA"/>
</dbReference>
<organism evidence="5 6">
    <name type="scientific">Silvanigrella paludirubra</name>
    <dbReference type="NCBI Taxonomy" id="2499159"/>
    <lineage>
        <taxon>Bacteria</taxon>
        <taxon>Pseudomonadati</taxon>
        <taxon>Bdellovibrionota</taxon>
        <taxon>Oligoflexia</taxon>
        <taxon>Silvanigrellales</taxon>
        <taxon>Silvanigrellaceae</taxon>
        <taxon>Silvanigrella</taxon>
    </lineage>
</organism>
<evidence type="ECO:0000256" key="3">
    <source>
        <dbReference type="ARBA" id="ARBA00022801"/>
    </source>
</evidence>
<keyword evidence="3 5" id="KW-0378">Hydrolase</keyword>
<dbReference type="NCBIfam" id="TIGR01549">
    <property type="entry name" value="HAD-SF-IA-v1"/>
    <property type="match status" value="1"/>
</dbReference>
<keyword evidence="6" id="KW-1185">Reference proteome</keyword>
<dbReference type="PANTHER" id="PTHR46470:SF2">
    <property type="entry name" value="GLYCERALDEHYDE 3-PHOSPHATE PHOSPHATASE"/>
    <property type="match status" value="1"/>
</dbReference>
<evidence type="ECO:0000256" key="1">
    <source>
        <dbReference type="ARBA" id="ARBA00001946"/>
    </source>
</evidence>
<dbReference type="Gene3D" id="3.40.50.1000">
    <property type="entry name" value="HAD superfamily/HAD-like"/>
    <property type="match status" value="1"/>
</dbReference>
<gene>
    <name evidence="5" type="ORF">GCL60_05925</name>
</gene>
<accession>A0A6N6VVK8</accession>
<dbReference type="InterPro" id="IPR051400">
    <property type="entry name" value="HAD-like_hydrolase"/>
</dbReference>
<evidence type="ECO:0000256" key="4">
    <source>
        <dbReference type="ARBA" id="ARBA00022842"/>
    </source>
</evidence>
<evidence type="ECO:0000256" key="2">
    <source>
        <dbReference type="ARBA" id="ARBA00022723"/>
    </source>
</evidence>
<dbReference type="PANTHER" id="PTHR46470">
    <property type="entry name" value="N-ACYLNEURAMINATE-9-PHOSPHATASE"/>
    <property type="match status" value="1"/>
</dbReference>
<dbReference type="GO" id="GO:0016791">
    <property type="term" value="F:phosphatase activity"/>
    <property type="evidence" value="ECO:0007669"/>
    <property type="project" value="TreeGrafter"/>
</dbReference>
<evidence type="ECO:0000313" key="5">
    <source>
        <dbReference type="EMBL" id="KAB8039799.1"/>
    </source>
</evidence>
<name>A0A6N6VVK8_9BACT</name>
<dbReference type="GO" id="GO:0046872">
    <property type="term" value="F:metal ion binding"/>
    <property type="evidence" value="ECO:0007669"/>
    <property type="project" value="UniProtKB-KW"/>
</dbReference>